<dbReference type="Proteomes" id="UP000019149">
    <property type="component" value="Unassembled WGS sequence"/>
</dbReference>
<name>W6UU61_ECHGR</name>
<proteinExistence type="predicted"/>
<reference evidence="2 3" key="1">
    <citation type="journal article" date="2013" name="Nat. Genet.">
        <title>The genome of the hydatid tapeworm Echinococcus granulosus.</title>
        <authorList>
            <person name="Zheng H."/>
            <person name="Zhang W."/>
            <person name="Zhang L."/>
            <person name="Zhang Z."/>
            <person name="Li J."/>
            <person name="Lu G."/>
            <person name="Zhu Y."/>
            <person name="Wang Y."/>
            <person name="Huang Y."/>
            <person name="Liu J."/>
            <person name="Kang H."/>
            <person name="Chen J."/>
            <person name="Wang L."/>
            <person name="Chen A."/>
            <person name="Yu S."/>
            <person name="Gao Z."/>
            <person name="Jin L."/>
            <person name="Gu W."/>
            <person name="Wang Z."/>
            <person name="Zhao L."/>
            <person name="Shi B."/>
            <person name="Wen H."/>
            <person name="Lin R."/>
            <person name="Jones M.K."/>
            <person name="Brejova B."/>
            <person name="Vinar T."/>
            <person name="Zhao G."/>
            <person name="McManus D.P."/>
            <person name="Chen Z."/>
            <person name="Zhou Y."/>
            <person name="Wang S."/>
        </authorList>
    </citation>
    <scope>NUCLEOTIDE SEQUENCE [LARGE SCALE GENOMIC DNA]</scope>
</reference>
<feature type="signal peptide" evidence="1">
    <location>
        <begin position="1"/>
        <end position="23"/>
    </location>
</feature>
<gene>
    <name evidence="2" type="ORF">EGR_00725</name>
</gene>
<accession>W6UU61</accession>
<dbReference type="CTD" id="36336440"/>
<evidence type="ECO:0000256" key="1">
    <source>
        <dbReference type="SAM" id="SignalP"/>
    </source>
</evidence>
<dbReference type="KEGG" id="egl:EGR_00725"/>
<dbReference type="GeneID" id="36336440"/>
<keyword evidence="1" id="KW-0732">Signal</keyword>
<dbReference type="EMBL" id="APAU02000003">
    <property type="protein sequence ID" value="EUB64181.1"/>
    <property type="molecule type" value="Genomic_DNA"/>
</dbReference>
<comment type="caution">
    <text evidence="2">The sequence shown here is derived from an EMBL/GenBank/DDBJ whole genome shotgun (WGS) entry which is preliminary data.</text>
</comment>
<protein>
    <submittedName>
        <fullName evidence="2">Uncharacterized protein</fullName>
    </submittedName>
</protein>
<evidence type="ECO:0000313" key="2">
    <source>
        <dbReference type="EMBL" id="EUB64181.1"/>
    </source>
</evidence>
<keyword evidence="3" id="KW-1185">Reference proteome</keyword>
<dbReference type="AlphaFoldDB" id="W6UU61"/>
<sequence>MQAERTTSHWVLCLFTQAWSVCAIDNLLSMSQPTTKTDGSTAAFHAT</sequence>
<evidence type="ECO:0000313" key="3">
    <source>
        <dbReference type="Proteomes" id="UP000019149"/>
    </source>
</evidence>
<organism evidence="2 3">
    <name type="scientific">Echinococcus granulosus</name>
    <name type="common">Hydatid tapeworm</name>
    <dbReference type="NCBI Taxonomy" id="6210"/>
    <lineage>
        <taxon>Eukaryota</taxon>
        <taxon>Metazoa</taxon>
        <taxon>Spiralia</taxon>
        <taxon>Lophotrochozoa</taxon>
        <taxon>Platyhelminthes</taxon>
        <taxon>Cestoda</taxon>
        <taxon>Eucestoda</taxon>
        <taxon>Cyclophyllidea</taxon>
        <taxon>Taeniidae</taxon>
        <taxon>Echinococcus</taxon>
        <taxon>Echinococcus granulosus group</taxon>
    </lineage>
</organism>
<dbReference type="RefSeq" id="XP_024355377.1">
    <property type="nucleotide sequence ID" value="XM_024489974.1"/>
</dbReference>
<feature type="chain" id="PRO_5004885174" evidence="1">
    <location>
        <begin position="24"/>
        <end position="47"/>
    </location>
</feature>